<comment type="caution">
    <text evidence="1">The sequence shown here is derived from an EMBL/GenBank/DDBJ whole genome shotgun (WGS) entry which is preliminary data.</text>
</comment>
<dbReference type="EMBL" id="JAMTCC010000002">
    <property type="protein sequence ID" value="MCT7944090.1"/>
    <property type="molecule type" value="Genomic_DNA"/>
</dbReference>
<dbReference type="RefSeq" id="WP_261271601.1">
    <property type="nucleotide sequence ID" value="NZ_JAMTCC010000002.1"/>
</dbReference>
<dbReference type="Proteomes" id="UP001155604">
    <property type="component" value="Unassembled WGS sequence"/>
</dbReference>
<dbReference type="AlphaFoldDB" id="A0A9X3AWX1"/>
<accession>A0A9X3AWX1</accession>
<protein>
    <submittedName>
        <fullName evidence="1">Uncharacterized protein</fullName>
    </submittedName>
</protein>
<keyword evidence="2" id="KW-1185">Reference proteome</keyword>
<proteinExistence type="predicted"/>
<evidence type="ECO:0000313" key="1">
    <source>
        <dbReference type="EMBL" id="MCT7944090.1"/>
    </source>
</evidence>
<organism evidence="1 2">
    <name type="scientific">Shewanella septentrionalis</name>
    <dbReference type="NCBI Taxonomy" id="2952223"/>
    <lineage>
        <taxon>Bacteria</taxon>
        <taxon>Pseudomonadati</taxon>
        <taxon>Pseudomonadota</taxon>
        <taxon>Gammaproteobacteria</taxon>
        <taxon>Alteromonadales</taxon>
        <taxon>Shewanellaceae</taxon>
        <taxon>Shewanella</taxon>
    </lineage>
</organism>
<evidence type="ECO:0000313" key="2">
    <source>
        <dbReference type="Proteomes" id="UP001155604"/>
    </source>
</evidence>
<sequence>MINVATRNAMLNTITLTHVSLHTDEPGADGTVGEIDIPRGVVVFSAASGGRIYLTDNVSMPITDPVTITHVGYWNGATFVLSQPITAQDVTTPSNFVLQATTTYIEI</sequence>
<name>A0A9X3AWX1_9GAMM</name>
<gene>
    <name evidence="1" type="ORF">NE536_01730</name>
</gene>
<reference evidence="1" key="1">
    <citation type="journal article" date="2023" name="Int. J. Syst. Evol. Microbiol.">
        <title>&lt;i&gt;Shewanella septentrionalis&lt;/i&gt; sp. nov. and &lt;i&gt;Shewanella holmiensis&lt;/i&gt; sp. nov., isolated from Baltic Sea water and sediments.</title>
        <authorList>
            <person name="Martin-Rodriguez A.J."/>
            <person name="Thorell K."/>
            <person name="Joffre E."/>
            <person name="Jensie-Markopoulos S."/>
            <person name="Moore E.R.B."/>
            <person name="Sjoling A."/>
        </authorList>
    </citation>
    <scope>NUCLEOTIDE SEQUENCE</scope>
    <source>
        <strain evidence="1">SP1W3</strain>
    </source>
</reference>